<keyword evidence="3" id="KW-1185">Reference proteome</keyword>
<dbReference type="Proteomes" id="UP000239866">
    <property type="component" value="Unassembled WGS sequence"/>
</dbReference>
<evidence type="ECO:0000313" key="2">
    <source>
        <dbReference type="EMBL" id="PSF05587.1"/>
    </source>
</evidence>
<dbReference type="GO" id="GO:0046872">
    <property type="term" value="F:metal ion binding"/>
    <property type="evidence" value="ECO:0007669"/>
    <property type="project" value="TreeGrafter"/>
</dbReference>
<dbReference type="Pfam" id="PF01928">
    <property type="entry name" value="CYTH"/>
    <property type="match status" value="1"/>
</dbReference>
<dbReference type="RefSeq" id="WP_106763886.1">
    <property type="nucleotide sequence ID" value="NZ_PXNP01000098.1"/>
</dbReference>
<organism evidence="2 3">
    <name type="scientific">Marinobacter fuscus</name>
    <dbReference type="NCBI Taxonomy" id="2109942"/>
    <lineage>
        <taxon>Bacteria</taxon>
        <taxon>Pseudomonadati</taxon>
        <taxon>Pseudomonadota</taxon>
        <taxon>Gammaproteobacteria</taxon>
        <taxon>Pseudomonadales</taxon>
        <taxon>Marinobacteraceae</taxon>
        <taxon>Marinobacter</taxon>
    </lineage>
</organism>
<accession>A0A2T1K662</accession>
<dbReference type="PANTHER" id="PTHR39569:SF1">
    <property type="entry name" value="INORGANIC TRIPHOSPHATASE"/>
    <property type="match status" value="1"/>
</dbReference>
<evidence type="ECO:0000259" key="1">
    <source>
        <dbReference type="PROSITE" id="PS51707"/>
    </source>
</evidence>
<feature type="domain" description="CYTH" evidence="1">
    <location>
        <begin position="2"/>
        <end position="199"/>
    </location>
</feature>
<gene>
    <name evidence="2" type="ORF">C7H09_14160</name>
</gene>
<proteinExistence type="predicted"/>
<comment type="caution">
    <text evidence="2">The sequence shown here is derived from an EMBL/GenBank/DDBJ whole genome shotgun (WGS) entry which is preliminary data.</text>
</comment>
<dbReference type="PROSITE" id="PS51707">
    <property type="entry name" value="CYTH"/>
    <property type="match status" value="1"/>
</dbReference>
<protein>
    <submittedName>
        <fullName evidence="2">CYTH domain-containing protein</fullName>
    </submittedName>
</protein>
<dbReference type="InterPro" id="IPR033469">
    <property type="entry name" value="CYTH-like_dom_sf"/>
</dbReference>
<name>A0A2T1K662_9GAMM</name>
<dbReference type="OrthoDB" id="3034217at2"/>
<sequence length="288" mass="31071">MATELEIKLTLSEAALAQAWRWLLAHPNATQGPEKLLINRYFDTPDAAFNRARAALRVRKAGDRYIQTLKTQGEFVNGAHRRQEWEWDLPGPDLDLALLVDTPLMQQVALDDLACVFETNFRRRIVMLEGGGSSVEVAVDSGEVVAGDQVLPLHEVEFELKGGSPSILAKQAMALAGAVPVFLNLVSKAEQGYYLAGVHQPEATTLSQPPSAVNLLRALSFGWLTGQSVQVPAPWLAALALPQADDAVLASWAQARVLLAEGIKVPALLARLPAFGKVQLALALSADT</sequence>
<dbReference type="InterPro" id="IPR023577">
    <property type="entry name" value="CYTH_domain"/>
</dbReference>
<dbReference type="InterPro" id="IPR039013">
    <property type="entry name" value="YgiF"/>
</dbReference>
<reference evidence="2 3" key="1">
    <citation type="submission" date="2018-03" db="EMBL/GenBank/DDBJ databases">
        <title>Marinobacter brunus sp. nov., a marine bacterium of Gamma-proteobacteria isolated from the surface seawater of the South China Sea.</title>
        <authorList>
            <person name="Cheng H."/>
            <person name="Wu Y.-H."/>
            <person name="Xamxidin M."/>
            <person name="Xu X.-W."/>
        </authorList>
    </citation>
    <scope>NUCLEOTIDE SEQUENCE [LARGE SCALE GENOMIC DNA]</scope>
    <source>
        <strain evidence="2 3">NH169-3</strain>
    </source>
</reference>
<evidence type="ECO:0000313" key="3">
    <source>
        <dbReference type="Proteomes" id="UP000239866"/>
    </source>
</evidence>
<dbReference type="EMBL" id="PXNP01000098">
    <property type="protein sequence ID" value="PSF05587.1"/>
    <property type="molecule type" value="Genomic_DNA"/>
</dbReference>
<dbReference type="AlphaFoldDB" id="A0A2T1K662"/>
<dbReference type="Gene3D" id="2.40.320.10">
    <property type="entry name" value="Hypothetical Protein Pfu-838710-001"/>
    <property type="match status" value="1"/>
</dbReference>
<dbReference type="SMART" id="SM01118">
    <property type="entry name" value="CYTH"/>
    <property type="match status" value="1"/>
</dbReference>
<dbReference type="PANTHER" id="PTHR39569">
    <property type="entry name" value="INORGANIC TRIPHOSPHATASE"/>
    <property type="match status" value="1"/>
</dbReference>
<dbReference type="CDD" id="cd07756">
    <property type="entry name" value="CYTH-like_Pase_CHAD"/>
    <property type="match status" value="1"/>
</dbReference>
<dbReference type="GO" id="GO:0050355">
    <property type="term" value="F:inorganic triphosphate phosphatase activity"/>
    <property type="evidence" value="ECO:0007669"/>
    <property type="project" value="InterPro"/>
</dbReference>
<dbReference type="SUPFAM" id="SSF55154">
    <property type="entry name" value="CYTH-like phosphatases"/>
    <property type="match status" value="1"/>
</dbReference>